<dbReference type="GO" id="GO:0016020">
    <property type="term" value="C:membrane"/>
    <property type="evidence" value="ECO:0007669"/>
    <property type="project" value="UniProtKB-SubCell"/>
</dbReference>
<proteinExistence type="predicted"/>
<dbReference type="RefSeq" id="WP_104072177.1">
    <property type="nucleotide sequence ID" value="NZ_PRDS01000009.1"/>
</dbReference>
<sequence>MRLTDFLRDLLVQTFREPRLAAQRLMALDLPVDARWAALGLVSILSVIETHLAVMILPRLGQSPAFLMMANPLTAALMQFATLAIVSAAIAQGGRIFGGNGRFADALILVAWVEFVLTIAQLVQTVALLLLPPIGLAVGIAALAVFVWLMVQFTAALHGFADAMKVLLGLVAGFILMAVAAAIVFSALGLVPQMPGG</sequence>
<reference evidence="7 8" key="1">
    <citation type="submission" date="2018-01" db="EMBL/GenBank/DDBJ databases">
        <title>Genomic Encyclopedia of Archaeal and Bacterial Type Strains, Phase II (KMG-II): from individual species to whole genera.</title>
        <authorList>
            <person name="Goeker M."/>
        </authorList>
    </citation>
    <scope>NUCLEOTIDE SEQUENCE [LARGE SCALE GENOMIC DNA]</scope>
    <source>
        <strain evidence="7 8">DSM 12048</strain>
    </source>
</reference>
<feature type="transmembrane region" description="Helical" evidence="5">
    <location>
        <begin position="69"/>
        <end position="91"/>
    </location>
</feature>
<evidence type="ECO:0000256" key="4">
    <source>
        <dbReference type="ARBA" id="ARBA00023136"/>
    </source>
</evidence>
<evidence type="ECO:0000313" key="7">
    <source>
        <dbReference type="EMBL" id="PPB79711.1"/>
    </source>
</evidence>
<keyword evidence="3 5" id="KW-1133">Transmembrane helix</keyword>
<accession>A0A2S5JE74</accession>
<feature type="domain" description="Yip1" evidence="6">
    <location>
        <begin position="13"/>
        <end position="182"/>
    </location>
</feature>
<evidence type="ECO:0000259" key="6">
    <source>
        <dbReference type="Pfam" id="PF04893"/>
    </source>
</evidence>
<comment type="subcellular location">
    <subcellularLocation>
        <location evidence="1">Membrane</location>
        <topology evidence="1">Multi-pass membrane protein</topology>
    </subcellularLocation>
</comment>
<dbReference type="InterPro" id="IPR006977">
    <property type="entry name" value="Yip1_dom"/>
</dbReference>
<feature type="transmembrane region" description="Helical" evidence="5">
    <location>
        <begin position="129"/>
        <end position="154"/>
    </location>
</feature>
<dbReference type="Pfam" id="PF04893">
    <property type="entry name" value="Yip1"/>
    <property type="match status" value="1"/>
</dbReference>
<gene>
    <name evidence="7" type="ORF">LV82_02502</name>
</gene>
<feature type="transmembrane region" description="Helical" evidence="5">
    <location>
        <begin position="166"/>
        <end position="191"/>
    </location>
</feature>
<dbReference type="AlphaFoldDB" id="A0A2S5JE74"/>
<dbReference type="OrthoDB" id="7688451at2"/>
<keyword evidence="4 5" id="KW-0472">Membrane</keyword>
<organism evidence="7 8">
    <name type="scientific">Albidovulum inexpectatum</name>
    <dbReference type="NCBI Taxonomy" id="196587"/>
    <lineage>
        <taxon>Bacteria</taxon>
        <taxon>Pseudomonadati</taxon>
        <taxon>Pseudomonadota</taxon>
        <taxon>Alphaproteobacteria</taxon>
        <taxon>Rhodobacterales</taxon>
        <taxon>Paracoccaceae</taxon>
        <taxon>Albidovulum</taxon>
    </lineage>
</organism>
<evidence type="ECO:0000256" key="1">
    <source>
        <dbReference type="ARBA" id="ARBA00004141"/>
    </source>
</evidence>
<feature type="transmembrane region" description="Helical" evidence="5">
    <location>
        <begin position="103"/>
        <end position="123"/>
    </location>
</feature>
<keyword evidence="2 5" id="KW-0812">Transmembrane</keyword>
<evidence type="ECO:0000256" key="2">
    <source>
        <dbReference type="ARBA" id="ARBA00022692"/>
    </source>
</evidence>
<keyword evidence="8" id="KW-1185">Reference proteome</keyword>
<evidence type="ECO:0000256" key="5">
    <source>
        <dbReference type="SAM" id="Phobius"/>
    </source>
</evidence>
<evidence type="ECO:0000313" key="8">
    <source>
        <dbReference type="Proteomes" id="UP000239736"/>
    </source>
</evidence>
<comment type="caution">
    <text evidence="7">The sequence shown here is derived from an EMBL/GenBank/DDBJ whole genome shotgun (WGS) entry which is preliminary data.</text>
</comment>
<protein>
    <submittedName>
        <fullName evidence="7">Yip1-like protein</fullName>
    </submittedName>
</protein>
<dbReference type="Proteomes" id="UP000239736">
    <property type="component" value="Unassembled WGS sequence"/>
</dbReference>
<evidence type="ECO:0000256" key="3">
    <source>
        <dbReference type="ARBA" id="ARBA00022989"/>
    </source>
</evidence>
<feature type="transmembrane region" description="Helical" evidence="5">
    <location>
        <begin position="36"/>
        <end position="57"/>
    </location>
</feature>
<name>A0A2S5JE74_9RHOB</name>
<dbReference type="EMBL" id="PRDS01000009">
    <property type="protein sequence ID" value="PPB79711.1"/>
    <property type="molecule type" value="Genomic_DNA"/>
</dbReference>